<comment type="caution">
    <text evidence="2">The sequence shown here is derived from an EMBL/GenBank/DDBJ whole genome shotgun (WGS) entry which is preliminary data.</text>
</comment>
<dbReference type="CDD" id="cd05233">
    <property type="entry name" value="SDR_c"/>
    <property type="match status" value="1"/>
</dbReference>
<comment type="similarity">
    <text evidence="1">Belongs to the short-chain dehydrogenases/reductases (SDR) family.</text>
</comment>
<dbReference type="PANTHER" id="PTHR43544">
    <property type="entry name" value="SHORT-CHAIN DEHYDROGENASE/REDUCTASE"/>
    <property type="match status" value="1"/>
</dbReference>
<dbReference type="PANTHER" id="PTHR43544:SF2">
    <property type="entry name" value="OXIDOREDUCTASE"/>
    <property type="match status" value="1"/>
</dbReference>
<dbReference type="Proteomes" id="UP001063166">
    <property type="component" value="Unassembled WGS sequence"/>
</dbReference>
<keyword evidence="3" id="KW-1185">Reference proteome</keyword>
<dbReference type="GO" id="GO:0016491">
    <property type="term" value="F:oxidoreductase activity"/>
    <property type="evidence" value="ECO:0007669"/>
    <property type="project" value="TreeGrafter"/>
</dbReference>
<proteinExistence type="inferred from homology"/>
<evidence type="ECO:0000313" key="3">
    <source>
        <dbReference type="Proteomes" id="UP001063166"/>
    </source>
</evidence>
<dbReference type="Gene3D" id="3.40.50.720">
    <property type="entry name" value="NAD(P)-binding Rossmann-like Domain"/>
    <property type="match status" value="2"/>
</dbReference>
<dbReference type="Pfam" id="PF00106">
    <property type="entry name" value="adh_short"/>
    <property type="match status" value="1"/>
</dbReference>
<dbReference type="InterPro" id="IPR036291">
    <property type="entry name" value="NAD(P)-bd_dom_sf"/>
</dbReference>
<evidence type="ECO:0000313" key="2">
    <source>
        <dbReference type="EMBL" id="GLB36457.1"/>
    </source>
</evidence>
<reference evidence="2" key="1">
    <citation type="submission" date="2022-07" db="EMBL/GenBank/DDBJ databases">
        <title>The genome of Lyophyllum shimeji provides insight into the initial evolution of ectomycorrhizal fungal genome.</title>
        <authorList>
            <person name="Kobayashi Y."/>
            <person name="Shibata T."/>
            <person name="Hirakawa H."/>
            <person name="Shigenobu S."/>
            <person name="Nishiyama T."/>
            <person name="Yamada A."/>
            <person name="Hasebe M."/>
            <person name="Kawaguchi M."/>
        </authorList>
    </citation>
    <scope>NUCLEOTIDE SEQUENCE</scope>
    <source>
        <strain evidence="2">AT787</strain>
    </source>
</reference>
<dbReference type="AlphaFoldDB" id="A0A9P3PHY2"/>
<gene>
    <name evidence="2" type="ORF">LshimejAT787_0307450</name>
</gene>
<dbReference type="EMBL" id="BRPK01000003">
    <property type="protein sequence ID" value="GLB36457.1"/>
    <property type="molecule type" value="Genomic_DNA"/>
</dbReference>
<dbReference type="OrthoDB" id="191139at2759"/>
<name>A0A9P3PHY2_LYOSH</name>
<protein>
    <submittedName>
        <fullName evidence="2">Short chain dehydrogenase</fullName>
    </submittedName>
</protein>
<dbReference type="InterPro" id="IPR002347">
    <property type="entry name" value="SDR_fam"/>
</dbReference>
<sequence length="592" mass="64367">MALNTLAACQTFVESQPAAAIASRLREDQHICQTNSGFPSLVVYCLPPTSSAASRDIAQALSFDDAGLNHPGIHVPLAVCKMRLAGVVQGIKSYLASMKRQDTQVDVHGIFGPYESGPIPPHLIPSDEEFYAALKVLRYLQLPFVGYLDSSTPLGDVVAIVEKHLSLGADVRSTQLHASFSVLPPARPVQPTRRGQKKSTNRKCYICLFSLTSAHPLYPSLCVPCGNFNIASSSLSLPPQFNLTSKTALVTGARINLGYHVALRLLRAGCSVIITTRYPHAAEVRYLAESDTAAWKDRLRIVGADFRTAKDVFALVGVVKKCLRDWGTEKLDLLINNAAQTLTDRADVELNNGEREQHLMLQGVGDLVIDVGYKPRLRGGMGTIQDGHPTHGDIDDSPSVDRLETGLGPDRGVLIKPVKSSWTQKLSEIPYEDVISAHSINTFVPLILMRELLPIMSLPAASPPPPSTLMKPAAYVINVSSREGVPESRPSHPAKAGHHVHTNMSKAALNMLTETEAGEAWRSARVAVNSVDPGYMSADPEWMAKLGRSDEQCPIGWEDGAARVLWPVAVGEKGTPVWGRFLKHFQTVDVNR</sequence>
<evidence type="ECO:0000256" key="1">
    <source>
        <dbReference type="ARBA" id="ARBA00006484"/>
    </source>
</evidence>
<dbReference type="InterPro" id="IPR051468">
    <property type="entry name" value="Fungal_SecMetab_SDRs"/>
</dbReference>
<dbReference type="GO" id="GO:0005737">
    <property type="term" value="C:cytoplasm"/>
    <property type="evidence" value="ECO:0007669"/>
    <property type="project" value="TreeGrafter"/>
</dbReference>
<organism evidence="2 3">
    <name type="scientific">Lyophyllum shimeji</name>
    <name type="common">Hon-shimeji</name>
    <name type="synonym">Tricholoma shimeji</name>
    <dbReference type="NCBI Taxonomy" id="47721"/>
    <lineage>
        <taxon>Eukaryota</taxon>
        <taxon>Fungi</taxon>
        <taxon>Dikarya</taxon>
        <taxon>Basidiomycota</taxon>
        <taxon>Agaricomycotina</taxon>
        <taxon>Agaricomycetes</taxon>
        <taxon>Agaricomycetidae</taxon>
        <taxon>Agaricales</taxon>
        <taxon>Tricholomatineae</taxon>
        <taxon>Lyophyllaceae</taxon>
        <taxon>Lyophyllum</taxon>
    </lineage>
</organism>
<accession>A0A9P3PHY2</accession>
<dbReference type="SUPFAM" id="SSF51735">
    <property type="entry name" value="NAD(P)-binding Rossmann-fold domains"/>
    <property type="match status" value="1"/>
</dbReference>